<evidence type="ECO:0000256" key="1">
    <source>
        <dbReference type="SAM" id="MobiDB-lite"/>
    </source>
</evidence>
<feature type="region of interest" description="Disordered" evidence="1">
    <location>
        <begin position="210"/>
        <end position="240"/>
    </location>
</feature>
<dbReference type="RefSeq" id="YP_007674283.1">
    <property type="nucleotide sequence ID" value="NC_020849.1"/>
</dbReference>
<dbReference type="GeneID" id="15010818"/>
<protein>
    <recommendedName>
        <fullName evidence="4">Single-stranded DNA-binding protein</fullName>
    </recommendedName>
</protein>
<dbReference type="OrthoDB" id="8347at10239"/>
<organism evidence="2 3">
    <name type="scientific">Pseudoalteromonas phage pYD6-A</name>
    <dbReference type="NCBI Taxonomy" id="754052"/>
    <lineage>
        <taxon>Viruses</taxon>
        <taxon>Duplodnaviria</taxon>
        <taxon>Heunggongvirae</taxon>
        <taxon>Uroviricota</taxon>
        <taxon>Caudoviricetes</taxon>
        <taxon>Schitoviridae</taxon>
        <taxon>Fuhrmanvirinae</taxon>
        <taxon>Matsuvirus</taxon>
        <taxon>Matsuvirus pYD6A</taxon>
    </lineage>
</organism>
<dbReference type="EMBL" id="JF974296">
    <property type="protein sequence ID" value="AGH57605.1"/>
    <property type="molecule type" value="Genomic_DNA"/>
</dbReference>
<reference evidence="2 3" key="1">
    <citation type="submission" date="2010-11" db="EMBL/GenBank/DDBJ databases">
        <title>The Genome Sequence of Pseudoalteromonas phage pYD6-A.</title>
        <authorList>
            <consortium name="The Broad Institute Genome Sequencing Platform"/>
            <person name="Henn M.R."/>
            <person name="Wolf A."/>
            <person name="Jost G."/>
            <person name="Levin J."/>
            <person name="Malboeuf C."/>
            <person name="Casali M."/>
            <person name="Russ C."/>
            <person name="Lennon N."/>
            <person name="Chapman S.B."/>
            <person name="Erlich R."/>
            <person name="Young S.K."/>
            <person name="Yandava C."/>
            <person name="Zeng Q."/>
            <person name="Alvarado L."/>
            <person name="Anderson S."/>
            <person name="Berlin A."/>
            <person name="Chen Z."/>
            <person name="Freedman E."/>
            <person name="Gellesch M."/>
            <person name="Goldberg J."/>
            <person name="Green L."/>
            <person name="Griggs A."/>
            <person name="Gujja S."/>
            <person name="Heilman E.R."/>
            <person name="Heiman D."/>
            <person name="Hollinger A."/>
            <person name="Howarth C."/>
            <person name="Larson L."/>
            <person name="Mehta T."/>
            <person name="Pearson M."/>
            <person name="Roberts A."/>
            <person name="Ryan E."/>
            <person name="Saif S."/>
            <person name="Shea T."/>
            <person name="Shenoy N."/>
            <person name="Sisk P."/>
            <person name="Stolte C."/>
            <person name="Sykes S."/>
            <person name="White J."/>
            <person name="Haas B."/>
            <person name="Nusbaum C."/>
            <person name="Birren B."/>
        </authorList>
    </citation>
    <scope>NUCLEOTIDE SEQUENCE [LARGE SCALE GENOMIC DNA]</scope>
    <source>
        <strain evidence="3">pYD6-A</strain>
    </source>
</reference>
<name>M4SQM2_9CAUD</name>
<proteinExistence type="predicted"/>
<gene>
    <name evidence="2" type="ORF">PYDG_00076</name>
</gene>
<evidence type="ECO:0000313" key="2">
    <source>
        <dbReference type="EMBL" id="AGH57605.1"/>
    </source>
</evidence>
<dbReference type="Proteomes" id="UP000204048">
    <property type="component" value="Segment"/>
</dbReference>
<accession>M4SQM2</accession>
<dbReference type="KEGG" id="vg:15010818"/>
<feature type="compositionally biased region" description="Low complexity" evidence="1">
    <location>
        <begin position="218"/>
        <end position="240"/>
    </location>
</feature>
<evidence type="ECO:0008006" key="4">
    <source>
        <dbReference type="Google" id="ProtNLM"/>
    </source>
</evidence>
<sequence length="240" mass="26108">MGLFDGMKNTDVKVEEAKDVLGGGGPLDTDVYDFTIKLAYVDYSKGGAMSVNFDLETAEGRKLRSQQWVTSGDAKGNKNYYVDRNGKNQHLPGYTLVNDIVLLTVDSRLEDLDPEEKVISLYDFQAGKEVPQKKNILTELLGQKVTLAVEKQVVDKNVQDASGAYVPSGETREVNEVVKAFHSEYGVTVGEAKMGLTEADFRDRWAEKNRGNVRNRAKGAADGAQAGAPAAPKPATSLFG</sequence>
<keyword evidence="3" id="KW-1185">Reference proteome</keyword>
<evidence type="ECO:0000313" key="3">
    <source>
        <dbReference type="Proteomes" id="UP000204048"/>
    </source>
</evidence>